<dbReference type="GO" id="GO:0009143">
    <property type="term" value="P:nucleoside triphosphate catabolic process"/>
    <property type="evidence" value="ECO:0007669"/>
    <property type="project" value="InterPro"/>
</dbReference>
<dbReference type="PANTHER" id="PTHR46523">
    <property type="entry name" value="DCTP PYROPHOSPHATASE 1"/>
    <property type="match status" value="1"/>
</dbReference>
<sequence>MTNLKEVITKLKNFRDERDWKQFHNSKDLALAISIEASELLELFLWKDNEDIDHEKMKKELADIFSFALLLADKHNLDIEKIILDKIEENSKKYPIDKAKGTAKKYTDL</sequence>
<dbReference type="RefSeq" id="WP_147768039.1">
    <property type="nucleotide sequence ID" value="NZ_VRKQ01000010.1"/>
</dbReference>
<evidence type="ECO:0000313" key="2">
    <source>
        <dbReference type="Proteomes" id="UP000321080"/>
    </source>
</evidence>
<organism evidence="1 2">
    <name type="scientific">Seonamhaeicola maritimus</name>
    <dbReference type="NCBI Taxonomy" id="2591822"/>
    <lineage>
        <taxon>Bacteria</taxon>
        <taxon>Pseudomonadati</taxon>
        <taxon>Bacteroidota</taxon>
        <taxon>Flavobacteriia</taxon>
        <taxon>Flavobacteriales</taxon>
        <taxon>Flavobacteriaceae</taxon>
    </lineage>
</organism>
<dbReference type="Gene3D" id="1.10.287.1080">
    <property type="entry name" value="MazG-like"/>
    <property type="match status" value="1"/>
</dbReference>
<dbReference type="CDD" id="cd11537">
    <property type="entry name" value="NTP-PPase_RS21-C6_like"/>
    <property type="match status" value="1"/>
</dbReference>
<dbReference type="PANTHER" id="PTHR46523:SF1">
    <property type="entry name" value="DCTP PYROPHOSPHATASE 1"/>
    <property type="match status" value="1"/>
</dbReference>
<reference evidence="1 2" key="1">
    <citation type="submission" date="2019-08" db="EMBL/GenBank/DDBJ databases">
        <title>Seonamhaeicola sediminis sp. nov., isolated from marine sediment.</title>
        <authorList>
            <person name="Cao W.R."/>
        </authorList>
    </citation>
    <scope>NUCLEOTIDE SEQUENCE [LARGE SCALE GENOMIC DNA]</scope>
    <source>
        <strain evidence="1 2">1505</strain>
    </source>
</reference>
<dbReference type="EMBL" id="VRKQ01000010">
    <property type="protein sequence ID" value="TXG36972.1"/>
    <property type="molecule type" value="Genomic_DNA"/>
</dbReference>
<evidence type="ECO:0000313" key="1">
    <source>
        <dbReference type="EMBL" id="TXG36972.1"/>
    </source>
</evidence>
<dbReference type="InterPro" id="IPR025984">
    <property type="entry name" value="DCTPP"/>
</dbReference>
<dbReference type="OrthoDB" id="9791898at2"/>
<dbReference type="PIRSF" id="PIRSF029826">
    <property type="entry name" value="UCP029826_pph"/>
    <property type="match status" value="1"/>
</dbReference>
<dbReference type="Pfam" id="PF12643">
    <property type="entry name" value="MazG-like"/>
    <property type="match status" value="1"/>
</dbReference>
<gene>
    <name evidence="1" type="ORF">FUA22_10400</name>
</gene>
<keyword evidence="1" id="KW-0378">Hydrolase</keyword>
<proteinExistence type="predicted"/>
<accession>A0A5C7GHG6</accession>
<dbReference type="Proteomes" id="UP000321080">
    <property type="component" value="Unassembled WGS sequence"/>
</dbReference>
<dbReference type="AlphaFoldDB" id="A0A5C7GHG6"/>
<dbReference type="GO" id="GO:0047429">
    <property type="term" value="F:nucleoside triphosphate diphosphatase activity"/>
    <property type="evidence" value="ECO:0007669"/>
    <property type="project" value="InterPro"/>
</dbReference>
<comment type="caution">
    <text evidence="1">The sequence shown here is derived from an EMBL/GenBank/DDBJ whole genome shotgun (WGS) entry which is preliminary data.</text>
</comment>
<dbReference type="InterPro" id="IPR052555">
    <property type="entry name" value="dCTP_Pyrophosphatase"/>
</dbReference>
<dbReference type="SUPFAM" id="SSF101386">
    <property type="entry name" value="all-alpha NTP pyrophosphatases"/>
    <property type="match status" value="1"/>
</dbReference>
<keyword evidence="2" id="KW-1185">Reference proteome</keyword>
<name>A0A5C7GHG6_9FLAO</name>
<protein>
    <submittedName>
        <fullName evidence="1">Nucleotide pyrophosphohydrolase</fullName>
    </submittedName>
</protein>